<sequence length="347" mass="39244">MKLFKRFFLILFLGTLIFVAYVFISTGFFRTIENKFDGKIIKKINLPGAEDIVISRIDSFAIISSTKGRALPKVNYETGGLYYLDLKTNDFEPINLTSEFKTQFAPHGISMIKVDSTYKIAAINHTEKGHTIEVFTLNGKTLTHQKTFKDVSMTSPNDVVWLDKNSFYFSNDHKYETGIGRLVEDYVGVEIANVVFFDGENYAEVADGIAFANGINIDKKRDLVFLASPRKFIVKVYQKNKDNTLTFIEDIECGTGVDNIEFDEEGNLWIGSHPNLLHFAEYAKGNKETSPSEIIKINYKAKGDYTIEQVYMEDGTEMSASTVAVTFGDLIFVGNVMDDNFIILKRN</sequence>
<dbReference type="InterPro" id="IPR002640">
    <property type="entry name" value="Arylesterase"/>
</dbReference>
<dbReference type="OrthoDB" id="1158171at2"/>
<dbReference type="PANTHER" id="PTHR11799:SF12">
    <property type="entry name" value="PARAOXONASE-RELATED"/>
    <property type="match status" value="1"/>
</dbReference>
<keyword evidence="3" id="KW-1015">Disulfide bond</keyword>
<name>A0A1L3JJ35_9FLAO</name>
<protein>
    <recommendedName>
        <fullName evidence="8">Arylesterase</fullName>
    </recommendedName>
</protein>
<dbReference type="RefSeq" id="WP_072555500.1">
    <property type="nucleotide sequence ID" value="NZ_CP018155.1"/>
</dbReference>
<reference evidence="6 7" key="1">
    <citation type="submission" date="2016-11" db="EMBL/GenBank/DDBJ databases">
        <title>Tenacibaculum sp. LPB0136, isolated from marine environment.</title>
        <authorList>
            <person name="Kim E."/>
            <person name="Yi H."/>
        </authorList>
    </citation>
    <scope>NUCLEOTIDE SEQUENCE [LARGE SCALE GENOMIC DNA]</scope>
    <source>
        <strain evidence="6 7">LPB0136</strain>
    </source>
</reference>
<dbReference type="InterPro" id="IPR051288">
    <property type="entry name" value="Serum_paraoxonase/arylesterase"/>
</dbReference>
<evidence type="ECO:0008006" key="8">
    <source>
        <dbReference type="Google" id="ProtNLM"/>
    </source>
</evidence>
<dbReference type="Proteomes" id="UP000181898">
    <property type="component" value="Chromosome"/>
</dbReference>
<dbReference type="Gene3D" id="2.120.10.30">
    <property type="entry name" value="TolB, C-terminal domain"/>
    <property type="match status" value="1"/>
</dbReference>
<dbReference type="EMBL" id="CP018155">
    <property type="protein sequence ID" value="APG65150.1"/>
    <property type="molecule type" value="Genomic_DNA"/>
</dbReference>
<gene>
    <name evidence="6" type="ORF">LPB136_07215</name>
</gene>
<comment type="similarity">
    <text evidence="1">Belongs to the paraoxonase family.</text>
</comment>
<accession>A0A1L3JJ35</accession>
<organism evidence="6 7">
    <name type="scientific">Tenacibaculum todarodis</name>
    <dbReference type="NCBI Taxonomy" id="1850252"/>
    <lineage>
        <taxon>Bacteria</taxon>
        <taxon>Pseudomonadati</taxon>
        <taxon>Bacteroidota</taxon>
        <taxon>Flavobacteriia</taxon>
        <taxon>Flavobacteriales</taxon>
        <taxon>Flavobacteriaceae</taxon>
        <taxon>Tenacibaculum</taxon>
    </lineage>
</organism>
<dbReference type="Pfam" id="PF01731">
    <property type="entry name" value="Arylesterase"/>
    <property type="match status" value="1"/>
</dbReference>
<feature type="transmembrane region" description="Helical" evidence="5">
    <location>
        <begin position="7"/>
        <end position="29"/>
    </location>
</feature>
<dbReference type="GO" id="GO:0004064">
    <property type="term" value="F:arylesterase activity"/>
    <property type="evidence" value="ECO:0007669"/>
    <property type="project" value="InterPro"/>
</dbReference>
<keyword evidence="5" id="KW-0472">Membrane</keyword>
<dbReference type="STRING" id="1850252.LPB136_07215"/>
<dbReference type="KEGG" id="ten:LPB136_07215"/>
<keyword evidence="7" id="KW-1185">Reference proteome</keyword>
<dbReference type="SUPFAM" id="SSF63829">
    <property type="entry name" value="Calcium-dependent phosphotriesterase"/>
    <property type="match status" value="1"/>
</dbReference>
<keyword evidence="2" id="KW-0378">Hydrolase</keyword>
<evidence type="ECO:0000256" key="5">
    <source>
        <dbReference type="SAM" id="Phobius"/>
    </source>
</evidence>
<proteinExistence type="inferred from homology"/>
<evidence type="ECO:0000256" key="1">
    <source>
        <dbReference type="ARBA" id="ARBA00008595"/>
    </source>
</evidence>
<evidence type="ECO:0000256" key="4">
    <source>
        <dbReference type="ARBA" id="ARBA00023180"/>
    </source>
</evidence>
<keyword evidence="5" id="KW-1133">Transmembrane helix</keyword>
<evidence type="ECO:0000313" key="7">
    <source>
        <dbReference type="Proteomes" id="UP000181898"/>
    </source>
</evidence>
<evidence type="ECO:0000313" key="6">
    <source>
        <dbReference type="EMBL" id="APG65150.1"/>
    </source>
</evidence>
<evidence type="ECO:0000256" key="2">
    <source>
        <dbReference type="ARBA" id="ARBA00022801"/>
    </source>
</evidence>
<keyword evidence="5" id="KW-0812">Transmembrane</keyword>
<dbReference type="AlphaFoldDB" id="A0A1L3JJ35"/>
<keyword evidence="4" id="KW-0325">Glycoprotein</keyword>
<evidence type="ECO:0000256" key="3">
    <source>
        <dbReference type="ARBA" id="ARBA00023157"/>
    </source>
</evidence>
<dbReference type="PANTHER" id="PTHR11799">
    <property type="entry name" value="PARAOXONASE"/>
    <property type="match status" value="1"/>
</dbReference>
<dbReference type="InterPro" id="IPR011042">
    <property type="entry name" value="6-blade_b-propeller_TolB-like"/>
</dbReference>